<dbReference type="InterPro" id="IPR011576">
    <property type="entry name" value="Pyridox_Oxase_N"/>
</dbReference>
<dbReference type="PANTHER" id="PTHR42815">
    <property type="entry name" value="FAD-BINDING, PUTATIVE (AFU_ORTHOLOGUE AFUA_6G07600)-RELATED"/>
    <property type="match status" value="1"/>
</dbReference>
<evidence type="ECO:0000313" key="3">
    <source>
        <dbReference type="EMBL" id="NMI00785.1"/>
    </source>
</evidence>
<accession>A0ABX1SIK5</accession>
<sequence>MRVPLRIPALVRPVPGRPRGVTVAAFPATVEPDAAPTEPTGPGSAGEHALQRSYGTEERADRFYAEQMRDRLLPRMVEFIGRMEMLFVASADGRGECDASLRAGPPGFIRVLDDRTLAYPEYRGNGVHASLGNISENAHLGLLMIDFVKDLIGLHVNGTARIVDDATFRTEHPQVHGDQVPGRRAERWVVVEVEEAYIHCRKHIPRMERVMQRREWGTDDPARKGGDYFHAKGTPVALPGPPRRTYAAPRRPFPSTTHLGAGAARTLRPRGSAGSRRTLRA</sequence>
<name>A0ABX1SIK5_9PSEU</name>
<feature type="compositionally biased region" description="Low complexity" evidence="1">
    <location>
        <begin position="243"/>
        <end position="254"/>
    </location>
</feature>
<dbReference type="Pfam" id="PF01243">
    <property type="entry name" value="PNPOx_N"/>
    <property type="match status" value="1"/>
</dbReference>
<dbReference type="SUPFAM" id="SSF50475">
    <property type="entry name" value="FMN-binding split barrel"/>
    <property type="match status" value="1"/>
</dbReference>
<feature type="region of interest" description="Disordered" evidence="1">
    <location>
        <begin position="217"/>
        <end position="281"/>
    </location>
</feature>
<gene>
    <name evidence="3" type="ORF">HF526_26265</name>
</gene>
<reference evidence="3 4" key="1">
    <citation type="submission" date="2020-04" db="EMBL/GenBank/DDBJ databases">
        <authorList>
            <person name="Klaysubun C."/>
            <person name="Duangmal K."/>
            <person name="Lipun K."/>
        </authorList>
    </citation>
    <scope>NUCLEOTIDE SEQUENCE [LARGE SCALE GENOMIC DNA]</scope>
    <source>
        <strain evidence="3 4">K10HN5</strain>
    </source>
</reference>
<protein>
    <submittedName>
        <fullName evidence="3">Pyridoxamine 5-phosphate oxidase</fullName>
    </submittedName>
</protein>
<dbReference type="Gene3D" id="2.30.110.10">
    <property type="entry name" value="Electron Transport, Fmn-binding Protein, Chain A"/>
    <property type="match status" value="1"/>
</dbReference>
<keyword evidence="4" id="KW-1185">Reference proteome</keyword>
<feature type="region of interest" description="Disordered" evidence="1">
    <location>
        <begin position="30"/>
        <end position="56"/>
    </location>
</feature>
<dbReference type="InterPro" id="IPR012349">
    <property type="entry name" value="Split_barrel_FMN-bd"/>
</dbReference>
<comment type="caution">
    <text evidence="3">The sequence shown here is derived from an EMBL/GenBank/DDBJ whole genome shotgun (WGS) entry which is preliminary data.</text>
</comment>
<dbReference type="PANTHER" id="PTHR42815:SF2">
    <property type="entry name" value="FAD-BINDING, PUTATIVE (AFU_ORTHOLOGUE AFUA_6G07600)-RELATED"/>
    <property type="match status" value="1"/>
</dbReference>
<proteinExistence type="predicted"/>
<evidence type="ECO:0000259" key="2">
    <source>
        <dbReference type="Pfam" id="PF01243"/>
    </source>
</evidence>
<dbReference type="EMBL" id="JAAXLA010000065">
    <property type="protein sequence ID" value="NMI00785.1"/>
    <property type="molecule type" value="Genomic_DNA"/>
</dbReference>
<organism evidence="3 4">
    <name type="scientific">Pseudonocardia acidicola</name>
    <dbReference type="NCBI Taxonomy" id="2724939"/>
    <lineage>
        <taxon>Bacteria</taxon>
        <taxon>Bacillati</taxon>
        <taxon>Actinomycetota</taxon>
        <taxon>Actinomycetes</taxon>
        <taxon>Pseudonocardiales</taxon>
        <taxon>Pseudonocardiaceae</taxon>
        <taxon>Pseudonocardia</taxon>
    </lineage>
</organism>
<dbReference type="Proteomes" id="UP000820669">
    <property type="component" value="Unassembled WGS sequence"/>
</dbReference>
<feature type="domain" description="Pyridoxamine 5'-phosphate oxidase N-terminal" evidence="2">
    <location>
        <begin position="74"/>
        <end position="200"/>
    </location>
</feature>
<evidence type="ECO:0000256" key="1">
    <source>
        <dbReference type="SAM" id="MobiDB-lite"/>
    </source>
</evidence>
<evidence type="ECO:0000313" key="4">
    <source>
        <dbReference type="Proteomes" id="UP000820669"/>
    </source>
</evidence>
<feature type="compositionally biased region" description="Basic and acidic residues" evidence="1">
    <location>
        <begin position="217"/>
        <end position="230"/>
    </location>
</feature>